<keyword evidence="2" id="KW-1185">Reference proteome</keyword>
<comment type="caution">
    <text evidence="1">The sequence shown here is derived from an EMBL/GenBank/DDBJ whole genome shotgun (WGS) entry which is preliminary data.</text>
</comment>
<gene>
    <name evidence="1" type="ORF">GCM10010151_43720</name>
</gene>
<name>A0ABP3GNT4_9ACTN</name>
<protein>
    <submittedName>
        <fullName evidence="1">Uncharacterized protein</fullName>
    </submittedName>
</protein>
<sequence length="71" mass="7426">MTRSMIFTVGGLLSVGYRAARQAGRNLSDRVGAFGVDLAALLEGHQIVGQAAAVLTHEDLSQTSAGLLRDD</sequence>
<reference evidence="2" key="1">
    <citation type="journal article" date="2019" name="Int. J. Syst. Evol. Microbiol.">
        <title>The Global Catalogue of Microorganisms (GCM) 10K type strain sequencing project: providing services to taxonomists for standard genome sequencing and annotation.</title>
        <authorList>
            <consortium name="The Broad Institute Genomics Platform"/>
            <consortium name="The Broad Institute Genome Sequencing Center for Infectious Disease"/>
            <person name="Wu L."/>
            <person name="Ma J."/>
        </authorList>
    </citation>
    <scope>NUCLEOTIDE SEQUENCE [LARGE SCALE GENOMIC DNA]</scope>
    <source>
        <strain evidence="2">JCM 3146</strain>
    </source>
</reference>
<proteinExistence type="predicted"/>
<accession>A0ABP3GNT4</accession>
<evidence type="ECO:0000313" key="2">
    <source>
        <dbReference type="Proteomes" id="UP001501822"/>
    </source>
</evidence>
<evidence type="ECO:0000313" key="1">
    <source>
        <dbReference type="EMBL" id="GAA0349183.1"/>
    </source>
</evidence>
<organism evidence="1 2">
    <name type="scientific">Actinoallomurus spadix</name>
    <dbReference type="NCBI Taxonomy" id="79912"/>
    <lineage>
        <taxon>Bacteria</taxon>
        <taxon>Bacillati</taxon>
        <taxon>Actinomycetota</taxon>
        <taxon>Actinomycetes</taxon>
        <taxon>Streptosporangiales</taxon>
        <taxon>Thermomonosporaceae</taxon>
        <taxon>Actinoallomurus</taxon>
    </lineage>
</organism>
<dbReference type="EMBL" id="BAAABM010000037">
    <property type="protein sequence ID" value="GAA0349183.1"/>
    <property type="molecule type" value="Genomic_DNA"/>
</dbReference>
<dbReference type="Proteomes" id="UP001501822">
    <property type="component" value="Unassembled WGS sequence"/>
</dbReference>